<name>A0A1M5HGL4_STRHI</name>
<dbReference type="Proteomes" id="UP000184501">
    <property type="component" value="Unassembled WGS sequence"/>
</dbReference>
<dbReference type="RefSeq" id="WP_073485936.1">
    <property type="nucleotide sequence ID" value="NZ_FQVN01000006.1"/>
</dbReference>
<dbReference type="SUPFAM" id="SSF54631">
    <property type="entry name" value="CBS-domain pair"/>
    <property type="match status" value="1"/>
</dbReference>
<organism evidence="1 2">
    <name type="scientific">Streptoalloteichus hindustanus</name>
    <dbReference type="NCBI Taxonomy" id="2017"/>
    <lineage>
        <taxon>Bacteria</taxon>
        <taxon>Bacillati</taxon>
        <taxon>Actinomycetota</taxon>
        <taxon>Actinomycetes</taxon>
        <taxon>Pseudonocardiales</taxon>
        <taxon>Pseudonocardiaceae</taxon>
        <taxon>Streptoalloteichus</taxon>
    </lineage>
</organism>
<gene>
    <name evidence="1" type="ORF">SAMN05444320_106553</name>
</gene>
<dbReference type="InterPro" id="IPR046342">
    <property type="entry name" value="CBS_dom_sf"/>
</dbReference>
<evidence type="ECO:0000313" key="1">
    <source>
        <dbReference type="EMBL" id="SHG15114.1"/>
    </source>
</evidence>
<accession>A0A1M5HGL4</accession>
<dbReference type="OrthoDB" id="291940at2"/>
<protein>
    <recommendedName>
        <fullName evidence="3">CBS domain-containing protein</fullName>
    </recommendedName>
</protein>
<evidence type="ECO:0000313" key="2">
    <source>
        <dbReference type="Proteomes" id="UP000184501"/>
    </source>
</evidence>
<evidence type="ECO:0008006" key="3">
    <source>
        <dbReference type="Google" id="ProtNLM"/>
    </source>
</evidence>
<sequence>MSPEGTVEQAITLMQIDDFSQLAVMSANKRKLAGAVTWKSIAIARHINPDAILCDCLIDAPEITYDQALVDVLSVLQSVGFVFVRNEINEINGIVTAADLAHGHGWTPSWTALSSVRGWG</sequence>
<reference evidence="1 2" key="1">
    <citation type="submission" date="2016-11" db="EMBL/GenBank/DDBJ databases">
        <authorList>
            <person name="Jaros S."/>
            <person name="Januszkiewicz K."/>
            <person name="Wedrychowicz H."/>
        </authorList>
    </citation>
    <scope>NUCLEOTIDE SEQUENCE [LARGE SCALE GENOMIC DNA]</scope>
    <source>
        <strain evidence="1 2">DSM 44523</strain>
    </source>
</reference>
<proteinExistence type="predicted"/>
<dbReference type="EMBL" id="FQVN01000006">
    <property type="protein sequence ID" value="SHG15114.1"/>
    <property type="molecule type" value="Genomic_DNA"/>
</dbReference>
<dbReference type="STRING" id="2017.SAMN05444320_106553"/>
<dbReference type="AlphaFoldDB" id="A0A1M5HGL4"/>
<dbReference type="Gene3D" id="3.10.580.10">
    <property type="entry name" value="CBS-domain"/>
    <property type="match status" value="1"/>
</dbReference>
<keyword evidence="2" id="KW-1185">Reference proteome</keyword>